<evidence type="ECO:0000313" key="2">
    <source>
        <dbReference type="EMBL" id="GBP11589.1"/>
    </source>
</evidence>
<gene>
    <name evidence="2" type="ORF">EVAR_77730_1</name>
</gene>
<dbReference type="Proteomes" id="UP000299102">
    <property type="component" value="Unassembled WGS sequence"/>
</dbReference>
<evidence type="ECO:0000256" key="1">
    <source>
        <dbReference type="SAM" id="MobiDB-lite"/>
    </source>
</evidence>
<dbReference type="EMBL" id="BGZK01000047">
    <property type="protein sequence ID" value="GBP11589.1"/>
    <property type="molecule type" value="Genomic_DNA"/>
</dbReference>
<proteinExistence type="predicted"/>
<feature type="region of interest" description="Disordered" evidence="1">
    <location>
        <begin position="95"/>
        <end position="115"/>
    </location>
</feature>
<accession>A0A4C1TAQ9</accession>
<keyword evidence="3" id="KW-1185">Reference proteome</keyword>
<protein>
    <submittedName>
        <fullName evidence="2">Uncharacterized protein</fullName>
    </submittedName>
</protein>
<name>A0A4C1TAQ9_EUMVA</name>
<organism evidence="2 3">
    <name type="scientific">Eumeta variegata</name>
    <name type="common">Bagworm moth</name>
    <name type="synonym">Eumeta japonica</name>
    <dbReference type="NCBI Taxonomy" id="151549"/>
    <lineage>
        <taxon>Eukaryota</taxon>
        <taxon>Metazoa</taxon>
        <taxon>Ecdysozoa</taxon>
        <taxon>Arthropoda</taxon>
        <taxon>Hexapoda</taxon>
        <taxon>Insecta</taxon>
        <taxon>Pterygota</taxon>
        <taxon>Neoptera</taxon>
        <taxon>Endopterygota</taxon>
        <taxon>Lepidoptera</taxon>
        <taxon>Glossata</taxon>
        <taxon>Ditrysia</taxon>
        <taxon>Tineoidea</taxon>
        <taxon>Psychidae</taxon>
        <taxon>Oiketicinae</taxon>
        <taxon>Eumeta</taxon>
    </lineage>
</organism>
<sequence length="115" mass="12639">MKRNSHNPRDRYLDLCSVSKVEENCRATGTSVLRLGPGASFMTTYPIVDVLPFNNVNATVMRLVTFGLRFKCALVCSFSFFYELSSLFGGKILSAPLRRGGTSPGPTLSRGERAL</sequence>
<evidence type="ECO:0000313" key="3">
    <source>
        <dbReference type="Proteomes" id="UP000299102"/>
    </source>
</evidence>
<comment type="caution">
    <text evidence="2">The sequence shown here is derived from an EMBL/GenBank/DDBJ whole genome shotgun (WGS) entry which is preliminary data.</text>
</comment>
<reference evidence="2 3" key="1">
    <citation type="journal article" date="2019" name="Commun. Biol.">
        <title>The bagworm genome reveals a unique fibroin gene that provides high tensile strength.</title>
        <authorList>
            <person name="Kono N."/>
            <person name="Nakamura H."/>
            <person name="Ohtoshi R."/>
            <person name="Tomita M."/>
            <person name="Numata K."/>
            <person name="Arakawa K."/>
        </authorList>
    </citation>
    <scope>NUCLEOTIDE SEQUENCE [LARGE SCALE GENOMIC DNA]</scope>
</reference>
<dbReference type="AlphaFoldDB" id="A0A4C1TAQ9"/>